<organism evidence="5 6">
    <name type="scientific">Neolewinella aurantiaca</name>
    <dbReference type="NCBI Taxonomy" id="2602767"/>
    <lineage>
        <taxon>Bacteria</taxon>
        <taxon>Pseudomonadati</taxon>
        <taxon>Bacteroidota</taxon>
        <taxon>Saprospiria</taxon>
        <taxon>Saprospirales</taxon>
        <taxon>Lewinellaceae</taxon>
        <taxon>Neolewinella</taxon>
    </lineage>
</organism>
<reference evidence="5 6" key="1">
    <citation type="submission" date="2019-08" db="EMBL/GenBank/DDBJ databases">
        <title>Lewinella sp. strain SSH13 Genome sequencing and assembly.</title>
        <authorList>
            <person name="Kim I."/>
        </authorList>
    </citation>
    <scope>NUCLEOTIDE SEQUENCE [LARGE SCALE GENOMIC DNA]</scope>
    <source>
        <strain evidence="5 6">SSH13</strain>
    </source>
</reference>
<comment type="similarity">
    <text evidence="1">Belongs to the type-I restriction system S methylase family.</text>
</comment>
<dbReference type="InterPro" id="IPR000055">
    <property type="entry name" value="Restrct_endonuc_typeI_TRD"/>
</dbReference>
<dbReference type="RefSeq" id="WP_147930850.1">
    <property type="nucleotide sequence ID" value="NZ_VOXD01000015.1"/>
</dbReference>
<feature type="domain" description="Type I restriction modification DNA specificity" evidence="4">
    <location>
        <begin position="216"/>
        <end position="395"/>
    </location>
</feature>
<evidence type="ECO:0000313" key="5">
    <source>
        <dbReference type="EMBL" id="TXF89324.1"/>
    </source>
</evidence>
<dbReference type="InterPro" id="IPR044946">
    <property type="entry name" value="Restrct_endonuc_typeI_TRD_sf"/>
</dbReference>
<dbReference type="PANTHER" id="PTHR30408">
    <property type="entry name" value="TYPE-1 RESTRICTION ENZYME ECOKI SPECIFICITY PROTEIN"/>
    <property type="match status" value="1"/>
</dbReference>
<evidence type="ECO:0000256" key="3">
    <source>
        <dbReference type="ARBA" id="ARBA00023125"/>
    </source>
</evidence>
<keyword evidence="3" id="KW-0238">DNA-binding</keyword>
<evidence type="ECO:0000256" key="1">
    <source>
        <dbReference type="ARBA" id="ARBA00010923"/>
    </source>
</evidence>
<protein>
    <recommendedName>
        <fullName evidence="4">Type I restriction modification DNA specificity domain-containing protein</fullName>
    </recommendedName>
</protein>
<feature type="domain" description="Type I restriction modification DNA specificity" evidence="4">
    <location>
        <begin position="16"/>
        <end position="193"/>
    </location>
</feature>
<proteinExistence type="inferred from homology"/>
<evidence type="ECO:0000256" key="2">
    <source>
        <dbReference type="ARBA" id="ARBA00022747"/>
    </source>
</evidence>
<dbReference type="InterPro" id="IPR052021">
    <property type="entry name" value="Type-I_RS_S_subunit"/>
</dbReference>
<evidence type="ECO:0000259" key="4">
    <source>
        <dbReference type="Pfam" id="PF01420"/>
    </source>
</evidence>
<name>A0A5C7FE39_9BACT</name>
<dbReference type="SUPFAM" id="SSF116734">
    <property type="entry name" value="DNA methylase specificity domain"/>
    <property type="match status" value="2"/>
</dbReference>
<dbReference type="PANTHER" id="PTHR30408:SF12">
    <property type="entry name" value="TYPE I RESTRICTION ENZYME MJAVIII SPECIFICITY SUBUNIT"/>
    <property type="match status" value="1"/>
</dbReference>
<evidence type="ECO:0000313" key="6">
    <source>
        <dbReference type="Proteomes" id="UP000321907"/>
    </source>
</evidence>
<keyword evidence="2" id="KW-0680">Restriction system</keyword>
<dbReference type="CDD" id="cd17517">
    <property type="entry name" value="RMtype1_S_EcoKI_StySPI-TRD2-CR2_like"/>
    <property type="match status" value="1"/>
</dbReference>
<comment type="caution">
    <text evidence="5">The sequence shown here is derived from an EMBL/GenBank/DDBJ whole genome shotgun (WGS) entry which is preliminary data.</text>
</comment>
<dbReference type="AlphaFoldDB" id="A0A5C7FE39"/>
<dbReference type="GO" id="GO:0009307">
    <property type="term" value="P:DNA restriction-modification system"/>
    <property type="evidence" value="ECO:0007669"/>
    <property type="project" value="UniProtKB-KW"/>
</dbReference>
<dbReference type="Pfam" id="PF01420">
    <property type="entry name" value="Methylase_S"/>
    <property type="match status" value="2"/>
</dbReference>
<dbReference type="Gene3D" id="1.10.287.1120">
    <property type="entry name" value="Bipartite methylase S protein"/>
    <property type="match status" value="1"/>
</dbReference>
<gene>
    <name evidence="5" type="ORF">FUA23_11305</name>
</gene>
<dbReference type="GO" id="GO:0003677">
    <property type="term" value="F:DNA binding"/>
    <property type="evidence" value="ECO:0007669"/>
    <property type="project" value="UniProtKB-KW"/>
</dbReference>
<accession>A0A5C7FE39</accession>
<dbReference type="EMBL" id="VOXD01000015">
    <property type="protein sequence ID" value="TXF89324.1"/>
    <property type="molecule type" value="Genomic_DNA"/>
</dbReference>
<keyword evidence="6" id="KW-1185">Reference proteome</keyword>
<dbReference type="Gene3D" id="3.90.220.20">
    <property type="entry name" value="DNA methylase specificity domains"/>
    <property type="match status" value="2"/>
</dbReference>
<dbReference type="Proteomes" id="UP000321907">
    <property type="component" value="Unassembled WGS sequence"/>
</dbReference>
<dbReference type="OrthoDB" id="667970at2"/>
<sequence>MEVRKGYKRTEVGVIPVDWELVSLGNLMVFKNGINASKERYGSGVKFINVLDILSNAPITYDSIIGKVQVSNSEVESYKISYGDILFQRSSETIEDAAQSNIYVEKEKTAVFGGFVIAGRKNGDYNPFYVNYQLKSNSSRKELTSQCGGSTRYNIGQKGLSTVKIPLPPTKTEQRAIATALSEADAYVAALEALIAKKRQVKQGVMKEVLTPGVGWREVRVKDHVFFQEGPGVRKWQFTDRGVKLLNGTNIQKGVLDLSNTNRFISEELAYGQYAHFLVDCGDILIACSGISVDRFEEKVSIAEEWHLPLCLNTSTMRFKVNEDEVDKMFFFHFLKSQLFKQQIGGAATGSAQLNFGPSHVEKVYMRCPPKPEQTRIATLLSALDEELTALEAQLAKARAVKTGMLADLLTGRVRLV</sequence>